<gene>
    <name evidence="1" type="ORF">A3A26_01980</name>
</gene>
<proteinExistence type="predicted"/>
<organism evidence="1 2">
    <name type="scientific">Candidatus Zambryskibacteria bacterium RIFCSPLOWO2_01_FULL_47_14</name>
    <dbReference type="NCBI Taxonomy" id="1802763"/>
    <lineage>
        <taxon>Bacteria</taxon>
        <taxon>Candidatus Zambryskiibacteriota</taxon>
    </lineage>
</organism>
<dbReference type="EMBL" id="MHWG01000020">
    <property type="protein sequence ID" value="OHB05335.1"/>
    <property type="molecule type" value="Genomic_DNA"/>
</dbReference>
<comment type="caution">
    <text evidence="1">The sequence shown here is derived from an EMBL/GenBank/DDBJ whole genome shotgun (WGS) entry which is preliminary data.</text>
</comment>
<protein>
    <submittedName>
        <fullName evidence="1">Uncharacterized protein</fullName>
    </submittedName>
</protein>
<evidence type="ECO:0000313" key="2">
    <source>
        <dbReference type="Proteomes" id="UP000177068"/>
    </source>
</evidence>
<accession>A0A1G2U770</accession>
<dbReference type="AlphaFoldDB" id="A0A1G2U770"/>
<evidence type="ECO:0000313" key="1">
    <source>
        <dbReference type="EMBL" id="OHB05335.1"/>
    </source>
</evidence>
<reference evidence="1 2" key="1">
    <citation type="journal article" date="2016" name="Nat. Commun.">
        <title>Thousands of microbial genomes shed light on interconnected biogeochemical processes in an aquifer system.</title>
        <authorList>
            <person name="Anantharaman K."/>
            <person name="Brown C.T."/>
            <person name="Hug L.A."/>
            <person name="Sharon I."/>
            <person name="Castelle C.J."/>
            <person name="Probst A.J."/>
            <person name="Thomas B.C."/>
            <person name="Singh A."/>
            <person name="Wilkins M.J."/>
            <person name="Karaoz U."/>
            <person name="Brodie E.L."/>
            <person name="Williams K.H."/>
            <person name="Hubbard S.S."/>
            <person name="Banfield J.F."/>
        </authorList>
    </citation>
    <scope>NUCLEOTIDE SEQUENCE [LARGE SCALE GENOMIC DNA]</scope>
</reference>
<sequence length="94" mass="10461">MDTLYQNRKTVIAVVLLLLAFFFVSMFFSPEPSPAVVSADPGEDLVKVVTELSGISFDQKLFQTPGYRSLVDWSTPIPNLPRGRANPFEVIGRD</sequence>
<dbReference type="Proteomes" id="UP000177068">
    <property type="component" value="Unassembled WGS sequence"/>
</dbReference>
<name>A0A1G2U770_9BACT</name>